<dbReference type="STRING" id="1280950.HJO_06720"/>
<dbReference type="PATRIC" id="fig|1280950.3.peg.1350"/>
<proteinExistence type="predicted"/>
<keyword evidence="2" id="KW-1185">Reference proteome</keyword>
<dbReference type="AlphaFoldDB" id="A0A059FSG7"/>
<dbReference type="EMBL" id="ARYK01000002">
    <property type="protein sequence ID" value="KCZ93527.1"/>
    <property type="molecule type" value="Genomic_DNA"/>
</dbReference>
<sequence length="142" mass="15859">MDVVSGHLLTVALGVHFPQSGPPRQTIHAMSLERSIDTRIGNFDAVIALQIPDEPDRAEVILAPEMEDLLFDLRRHLVRMIMWHGLFCRQVSFATFRVSFAPSIKTGAANPEIPTRLADITDPVGMFQNPKFTLYLALIAVH</sequence>
<organism evidence="1 2">
    <name type="scientific">Hyphomonas johnsonii MHS-2</name>
    <dbReference type="NCBI Taxonomy" id="1280950"/>
    <lineage>
        <taxon>Bacteria</taxon>
        <taxon>Pseudomonadati</taxon>
        <taxon>Pseudomonadota</taxon>
        <taxon>Alphaproteobacteria</taxon>
        <taxon>Hyphomonadales</taxon>
        <taxon>Hyphomonadaceae</taxon>
        <taxon>Hyphomonas</taxon>
    </lineage>
</organism>
<evidence type="ECO:0000313" key="2">
    <source>
        <dbReference type="Proteomes" id="UP000025171"/>
    </source>
</evidence>
<name>A0A059FSG7_9PROT</name>
<evidence type="ECO:0000313" key="1">
    <source>
        <dbReference type="EMBL" id="KCZ93527.1"/>
    </source>
</evidence>
<dbReference type="Proteomes" id="UP000025171">
    <property type="component" value="Unassembled WGS sequence"/>
</dbReference>
<comment type="caution">
    <text evidence="1">The sequence shown here is derived from an EMBL/GenBank/DDBJ whole genome shotgun (WGS) entry which is preliminary data.</text>
</comment>
<protein>
    <submittedName>
        <fullName evidence="1">Uncharacterized protein</fullName>
    </submittedName>
</protein>
<reference evidence="1 2" key="1">
    <citation type="journal article" date="2014" name="Antonie Van Leeuwenhoek">
        <title>Hyphomonas beringensis sp. nov. and Hyphomonas chukchiensis sp. nov., isolated from surface seawater of the Bering Sea and Chukchi Sea.</title>
        <authorList>
            <person name="Li C."/>
            <person name="Lai Q."/>
            <person name="Li G."/>
            <person name="Dong C."/>
            <person name="Wang J."/>
            <person name="Liao Y."/>
            <person name="Shao Z."/>
        </authorList>
    </citation>
    <scope>NUCLEOTIDE SEQUENCE [LARGE SCALE GENOMIC DNA]</scope>
    <source>
        <strain evidence="1 2">MHS-2</strain>
    </source>
</reference>
<gene>
    <name evidence="1" type="ORF">HJO_06720</name>
</gene>
<accession>A0A059FSG7</accession>